<dbReference type="InterPro" id="IPR018247">
    <property type="entry name" value="EF_Hand_1_Ca_BS"/>
</dbReference>
<dbReference type="CDD" id="cd00051">
    <property type="entry name" value="EFh"/>
    <property type="match status" value="1"/>
</dbReference>
<dbReference type="Proteomes" id="UP000008854">
    <property type="component" value="Unassembled WGS sequence"/>
</dbReference>
<evidence type="ECO:0000256" key="1">
    <source>
        <dbReference type="ARBA" id="ARBA00022837"/>
    </source>
</evidence>
<dbReference type="WBParaSite" id="Smp_335140.1">
    <property type="protein sequence ID" value="Smp_335140.1"/>
    <property type="gene ID" value="Smp_335140"/>
</dbReference>
<sequence length="70" mass="7721">MSDEQILLNLFTRLDTSGDGVLSLEELRKGLLSSGATENVVTKIIEMLDSNSDGIITYQEYIQAINRGVM</sequence>
<name>A0A5K4F8K4_SCHMA</name>
<evidence type="ECO:0000259" key="2">
    <source>
        <dbReference type="PROSITE" id="PS50222"/>
    </source>
</evidence>
<organism evidence="3 4">
    <name type="scientific">Schistosoma mansoni</name>
    <name type="common">Blood fluke</name>
    <dbReference type="NCBI Taxonomy" id="6183"/>
    <lineage>
        <taxon>Eukaryota</taxon>
        <taxon>Metazoa</taxon>
        <taxon>Spiralia</taxon>
        <taxon>Lophotrochozoa</taxon>
        <taxon>Platyhelminthes</taxon>
        <taxon>Trematoda</taxon>
        <taxon>Digenea</taxon>
        <taxon>Strigeidida</taxon>
        <taxon>Schistosomatoidea</taxon>
        <taxon>Schistosomatidae</taxon>
        <taxon>Schistosoma</taxon>
    </lineage>
</organism>
<evidence type="ECO:0000313" key="4">
    <source>
        <dbReference type="WBParaSite" id="Smp_335140.1"/>
    </source>
</evidence>
<accession>A0A5K4F8K4</accession>
<dbReference type="STRING" id="6183.A0A5K4F8K4"/>
<keyword evidence="3" id="KW-1185">Reference proteome</keyword>
<feature type="domain" description="EF-hand" evidence="2">
    <location>
        <begin position="2"/>
        <end position="37"/>
    </location>
</feature>
<evidence type="ECO:0000313" key="3">
    <source>
        <dbReference type="Proteomes" id="UP000008854"/>
    </source>
</evidence>
<dbReference type="PROSITE" id="PS00018">
    <property type="entry name" value="EF_HAND_1"/>
    <property type="match status" value="2"/>
</dbReference>
<dbReference type="Gene3D" id="1.10.238.10">
    <property type="entry name" value="EF-hand"/>
    <property type="match status" value="1"/>
</dbReference>
<dbReference type="AlphaFoldDB" id="A0A5K4F8K4"/>
<protein>
    <submittedName>
        <fullName evidence="4">EF-hand domain-containing protein</fullName>
    </submittedName>
</protein>
<dbReference type="Pfam" id="PF13499">
    <property type="entry name" value="EF-hand_7"/>
    <property type="match status" value="1"/>
</dbReference>
<proteinExistence type="predicted"/>
<dbReference type="InParanoid" id="A0A5K4F8K4"/>
<reference evidence="3" key="1">
    <citation type="journal article" date="2012" name="PLoS Negl. Trop. Dis.">
        <title>A systematically improved high quality genome and transcriptome of the human blood fluke Schistosoma mansoni.</title>
        <authorList>
            <person name="Protasio A.V."/>
            <person name="Tsai I.J."/>
            <person name="Babbage A."/>
            <person name="Nichol S."/>
            <person name="Hunt M."/>
            <person name="Aslett M.A."/>
            <person name="De Silva N."/>
            <person name="Velarde G.S."/>
            <person name="Anderson T.J."/>
            <person name="Clark R.C."/>
            <person name="Davidson C."/>
            <person name="Dillon G.P."/>
            <person name="Holroyd N.E."/>
            <person name="LoVerde P.T."/>
            <person name="Lloyd C."/>
            <person name="McQuillan J."/>
            <person name="Oliveira G."/>
            <person name="Otto T.D."/>
            <person name="Parker-Manuel S.J."/>
            <person name="Quail M.A."/>
            <person name="Wilson R.A."/>
            <person name="Zerlotini A."/>
            <person name="Dunne D.W."/>
            <person name="Berriman M."/>
        </authorList>
    </citation>
    <scope>NUCLEOTIDE SEQUENCE [LARGE SCALE GENOMIC DNA]</scope>
    <source>
        <strain evidence="3">Puerto Rican</strain>
    </source>
</reference>
<dbReference type="InterPro" id="IPR011992">
    <property type="entry name" value="EF-hand-dom_pair"/>
</dbReference>
<reference evidence="4" key="2">
    <citation type="submission" date="2019-11" db="UniProtKB">
        <authorList>
            <consortium name="WormBaseParasite"/>
        </authorList>
    </citation>
    <scope>IDENTIFICATION</scope>
    <source>
        <strain evidence="4">Puerto Rican</strain>
    </source>
</reference>
<dbReference type="PROSITE" id="PS50222">
    <property type="entry name" value="EF_HAND_2"/>
    <property type="match status" value="1"/>
</dbReference>
<dbReference type="InterPro" id="IPR002048">
    <property type="entry name" value="EF_hand_dom"/>
</dbReference>
<dbReference type="GO" id="GO:0005509">
    <property type="term" value="F:calcium ion binding"/>
    <property type="evidence" value="ECO:0007669"/>
    <property type="project" value="InterPro"/>
</dbReference>
<dbReference type="SMART" id="SM00054">
    <property type="entry name" value="EFh"/>
    <property type="match status" value="2"/>
</dbReference>
<dbReference type="SUPFAM" id="SSF47473">
    <property type="entry name" value="EF-hand"/>
    <property type="match status" value="1"/>
</dbReference>
<keyword evidence="1" id="KW-0106">Calcium</keyword>